<feature type="domain" description="Tip attachment protein J" evidence="1">
    <location>
        <begin position="274"/>
        <end position="438"/>
    </location>
</feature>
<dbReference type="Proteomes" id="UP000009001">
    <property type="component" value="Segment"/>
</dbReference>
<dbReference type="KEGG" id="vg:13405597"/>
<dbReference type="RefSeq" id="YP_006560777.1">
    <property type="nucleotide sequence ID" value="NC_018278.1"/>
</dbReference>
<name>I6NMA5_9CAUD</name>
<protein>
    <submittedName>
        <fullName evidence="3">Tail protein</fullName>
    </submittedName>
</protein>
<evidence type="ECO:0000313" key="3">
    <source>
        <dbReference type="EMBL" id="AEX56107.1"/>
    </source>
</evidence>
<proteinExistence type="predicted"/>
<dbReference type="InterPro" id="IPR032876">
    <property type="entry name" value="J_dom"/>
</dbReference>
<evidence type="ECO:0000259" key="1">
    <source>
        <dbReference type="Pfam" id="PF13550"/>
    </source>
</evidence>
<accession>I6NMA5</accession>
<evidence type="ECO:0000313" key="4">
    <source>
        <dbReference type="Proteomes" id="UP000009001"/>
    </source>
</evidence>
<organism evidence="3 4">
    <name type="scientific">Burkholderia phage vB_BceS_KL1</name>
    <dbReference type="NCBI Taxonomy" id="1132026"/>
    <lineage>
        <taxon>Viruses</taxon>
        <taxon>Duplodnaviria</taxon>
        <taxon>Heunggongvirae</taxon>
        <taxon>Uroviricota</taxon>
        <taxon>Caudoviricetes</taxon>
        <taxon>Jondennisvirinae</taxon>
        <taxon>Kilunavirus</taxon>
        <taxon>Kilunavirus KL1</taxon>
    </lineage>
</organism>
<evidence type="ECO:0000259" key="2">
    <source>
        <dbReference type="Pfam" id="PF23666"/>
    </source>
</evidence>
<sequence>MIIGIFVAIAFLLAVTLLAPKPQVENARASNLGDFSFPRADEGDPVPLFWGTIRLKSPNTIWYGDFKAVPITEKVKTGLFSSKRVTTGYKYYIGLDLALGLGPNVVLRRIWSGKYTAWQGTISGQSNFVINAPDLYGGDKQQGGLQGNVTFYDGSFSQDRDPYLATYCDANVPRYGGICHIVFKAFYVGTTTNLQAMNFELSRMSDTVLPGRGIMPNGLDVNPMEILYDALTAKWGRLGCDASLIGLDSWQAAAQTLYDEGNGMSLKLEAANTGKSVADEIMRQIDGLLYQDPENMQMVVKLLRNDYDVNTLPVLDTSIVQNITNFAKTTWDSTFNQCRVTFTSREKDYEDVVATAQDFANINFQQKVRSTELSFPGVTVPTLASQLASRGLGVYSVPLYKCDLKCTRAASTLRPGDVFVLNWEPFGLETMVMRVQKIDLGSLTDGTVTMTVIQDKFAANTMVFAPPEQTGWQPIDTTPHPVLTRKVFEVPKFILQASGVTPADNQGGLYVVARAPGSQSQTFDAEQTTDAFATVFLGLDDALYTPSGRLTANYSDSAGGAARFDATGFTVDLLSDASVLLSDSNRNNYTDGKGLIVVGNEIMSYAGYTNNGDGSYTLKNISRGFLDTLPIAHTTGEYVFFIQGQDGLSETLFSDTATVTTRLRDNTATATLPVDSALTDAVAMARRAFRPAPPAYMTANGSRTPAGAAAGVAVALAWRERSRLATGLVWYDDPTQTPEAGTTYRLEVRINGGTWNAVSGATALTSPSFSYTPATAGAYDFRVYATRDALNSTVADTVSITIT</sequence>
<dbReference type="Pfam" id="PF23666">
    <property type="entry name" value="Rcc01698_C"/>
    <property type="match status" value="1"/>
</dbReference>
<gene>
    <name evidence="3" type="ORF">KL1_00026</name>
</gene>
<dbReference type="EMBL" id="JF939047">
    <property type="protein sequence ID" value="AEX56107.1"/>
    <property type="molecule type" value="Genomic_DNA"/>
</dbReference>
<dbReference type="GeneID" id="13405597"/>
<feature type="domain" description="Rcc01698-like C-terminal" evidence="2">
    <location>
        <begin position="550"/>
        <end position="639"/>
    </location>
</feature>
<dbReference type="OrthoDB" id="9860at10239"/>
<reference evidence="3 4" key="1">
    <citation type="journal article" date="2012" name="BMC Genomics">
        <title>Comparative analysis of two phenotypically-similar but genomically-distinct Burkholderia cenocepacia-specific bacteriophages.</title>
        <authorList>
            <person name="Lynch K.H."/>
            <person name="Stothard P."/>
            <person name="Dennis J.J."/>
        </authorList>
    </citation>
    <scope>NUCLEOTIDE SEQUENCE [LARGE SCALE GENOMIC DNA]</scope>
</reference>
<dbReference type="InterPro" id="IPR056490">
    <property type="entry name" value="Rcc01698_C"/>
</dbReference>
<dbReference type="Pfam" id="PF13550">
    <property type="entry name" value="Phage-tail_3"/>
    <property type="match status" value="1"/>
</dbReference>
<keyword evidence="4" id="KW-1185">Reference proteome</keyword>